<organism evidence="3 5">
    <name type="scientific">Mycobacterium lentiflavum</name>
    <dbReference type="NCBI Taxonomy" id="141349"/>
    <lineage>
        <taxon>Bacteria</taxon>
        <taxon>Bacillati</taxon>
        <taxon>Actinomycetota</taxon>
        <taxon>Actinomycetes</taxon>
        <taxon>Mycobacteriales</taxon>
        <taxon>Mycobacteriaceae</taxon>
        <taxon>Mycobacterium</taxon>
        <taxon>Mycobacterium simiae complex</taxon>
    </lineage>
</organism>
<feature type="compositionally biased region" description="Basic and acidic residues" evidence="1">
    <location>
        <begin position="11"/>
        <end position="21"/>
    </location>
</feature>
<evidence type="ECO:0000313" key="6">
    <source>
        <dbReference type="Proteomes" id="UP001055171"/>
    </source>
</evidence>
<evidence type="ECO:0000313" key="4">
    <source>
        <dbReference type="EMBL" id="ULP43827.1"/>
    </source>
</evidence>
<dbReference type="EMBL" id="CTEE01000001">
    <property type="protein sequence ID" value="CQD09563.1"/>
    <property type="molecule type" value="Genomic_DNA"/>
</dbReference>
<protein>
    <recommendedName>
        <fullName evidence="7">Transmembrane protein</fullName>
    </recommendedName>
</protein>
<keyword evidence="2" id="KW-0472">Membrane</keyword>
<dbReference type="RefSeq" id="WP_090600992.1">
    <property type="nucleotide sequence ID" value="NZ_CP092423.2"/>
</dbReference>
<dbReference type="AlphaFoldDB" id="A0A0E4GWG3"/>
<dbReference type="Proteomes" id="UP000199251">
    <property type="component" value="Unassembled WGS sequence"/>
</dbReference>
<evidence type="ECO:0000256" key="2">
    <source>
        <dbReference type="SAM" id="Phobius"/>
    </source>
</evidence>
<accession>A0A0E4GWG3</accession>
<dbReference type="STRING" id="141349.BN1232_01743"/>
<feature type="transmembrane region" description="Helical" evidence="2">
    <location>
        <begin position="71"/>
        <end position="93"/>
    </location>
</feature>
<evidence type="ECO:0008006" key="7">
    <source>
        <dbReference type="Google" id="ProtNLM"/>
    </source>
</evidence>
<dbReference type="Proteomes" id="UP001055171">
    <property type="component" value="Chromosome"/>
</dbReference>
<reference evidence="3 5" key="1">
    <citation type="submission" date="2015-03" db="EMBL/GenBank/DDBJ databases">
        <authorList>
            <person name="Urmite Genomes"/>
        </authorList>
    </citation>
    <scope>NUCLEOTIDE SEQUENCE [LARGE SCALE GENOMIC DNA]</scope>
    <source>
        <strain evidence="3 5">CSUR P1491</strain>
    </source>
</reference>
<name>A0A0E4GWG3_MYCLN</name>
<dbReference type="EMBL" id="CP092423">
    <property type="protein sequence ID" value="ULP43827.1"/>
    <property type="molecule type" value="Genomic_DNA"/>
</dbReference>
<gene>
    <name evidence="3" type="ORF">BN1232_01743</name>
    <name evidence="4" type="ORF">MJO58_07685</name>
</gene>
<evidence type="ECO:0000313" key="3">
    <source>
        <dbReference type="EMBL" id="CQD09563.1"/>
    </source>
</evidence>
<keyword evidence="2" id="KW-1133">Transmembrane helix</keyword>
<sequence>MTATVMLSARPRAEQAPDRRHGIVSTGSGLARLTATRALKHSEMNAVDALTFVMRFAARGTAQVHNQASLWFHPIPTTAAALITLGLLIALYAKHVAAQARMRDGRW</sequence>
<proteinExistence type="predicted"/>
<keyword evidence="2" id="KW-0812">Transmembrane</keyword>
<evidence type="ECO:0000313" key="5">
    <source>
        <dbReference type="Proteomes" id="UP000199251"/>
    </source>
</evidence>
<keyword evidence="6" id="KW-1185">Reference proteome</keyword>
<evidence type="ECO:0000256" key="1">
    <source>
        <dbReference type="SAM" id="MobiDB-lite"/>
    </source>
</evidence>
<reference evidence="4" key="2">
    <citation type="submission" date="2022-08" db="EMBL/GenBank/DDBJ databases">
        <title>Complete genome sequence of 14 non-tuberculosis mycobacteria type-strains.</title>
        <authorList>
            <person name="Igarashi Y."/>
            <person name="Osugi A."/>
            <person name="Mitarai S."/>
        </authorList>
    </citation>
    <scope>NUCLEOTIDE SEQUENCE</scope>
    <source>
        <strain evidence="4">ATCC 51985</strain>
    </source>
</reference>
<feature type="region of interest" description="Disordered" evidence="1">
    <location>
        <begin position="1"/>
        <end position="21"/>
    </location>
</feature>
<dbReference type="OrthoDB" id="9984620at2"/>